<accession>A0ABT1YJ50</accession>
<sequence length="46" mass="4939">MSAYASKAVAEAVCKGLIHSKTETAFAPQEAAVLIKQAMQYLKLIN</sequence>
<keyword evidence="2" id="KW-1185">Reference proteome</keyword>
<evidence type="ECO:0000313" key="1">
    <source>
        <dbReference type="EMBL" id="MCR8632750.1"/>
    </source>
</evidence>
<evidence type="ECO:0008006" key="3">
    <source>
        <dbReference type="Google" id="ProtNLM"/>
    </source>
</evidence>
<dbReference type="EMBL" id="JANQBD010000011">
    <property type="protein sequence ID" value="MCR8632750.1"/>
    <property type="molecule type" value="Genomic_DNA"/>
</dbReference>
<name>A0ABT1YJ50_9BACL</name>
<gene>
    <name evidence="1" type="ORF">NV381_16225</name>
</gene>
<comment type="caution">
    <text evidence="1">The sequence shown here is derived from an EMBL/GenBank/DDBJ whole genome shotgun (WGS) entry which is preliminary data.</text>
</comment>
<reference evidence="1 2" key="1">
    <citation type="submission" date="2022-08" db="EMBL/GenBank/DDBJ databases">
        <title>Paenibacillus endoradicis sp. nov., Paenibacillus radicibacter sp. nov and Paenibacillus pararadicis sp. nov., three cold-adapted plant growth-promoting bacteria isolated from root of Larix gmelinii in Great Khingan.</title>
        <authorList>
            <person name="Xue H."/>
        </authorList>
    </citation>
    <scope>NUCLEOTIDE SEQUENCE [LARGE SCALE GENOMIC DNA]</scope>
    <source>
        <strain evidence="1 2">N5-1-1-5</strain>
    </source>
</reference>
<proteinExistence type="predicted"/>
<organism evidence="1 2">
    <name type="scientific">Paenibacillus radicis</name>
    <name type="common">ex Xue et al. 2023</name>
    <dbReference type="NCBI Taxonomy" id="2972489"/>
    <lineage>
        <taxon>Bacteria</taxon>
        <taxon>Bacillati</taxon>
        <taxon>Bacillota</taxon>
        <taxon>Bacilli</taxon>
        <taxon>Bacillales</taxon>
        <taxon>Paenibacillaceae</taxon>
        <taxon>Paenibacillus</taxon>
    </lineage>
</organism>
<evidence type="ECO:0000313" key="2">
    <source>
        <dbReference type="Proteomes" id="UP001300012"/>
    </source>
</evidence>
<dbReference type="Proteomes" id="UP001300012">
    <property type="component" value="Unassembled WGS sequence"/>
</dbReference>
<dbReference type="RefSeq" id="WP_258214337.1">
    <property type="nucleotide sequence ID" value="NZ_JANQBD010000011.1"/>
</dbReference>
<protein>
    <recommendedName>
        <fullName evidence="3">SLH domain-containing protein</fullName>
    </recommendedName>
</protein>